<evidence type="ECO:0000313" key="2">
    <source>
        <dbReference type="EMBL" id="KXG73719.1"/>
    </source>
</evidence>
<keyword evidence="3" id="KW-1185">Reference proteome</keyword>
<dbReference type="InterPro" id="IPR009057">
    <property type="entry name" value="Homeodomain-like_sf"/>
</dbReference>
<dbReference type="AlphaFoldDB" id="A0A140KZJ4"/>
<dbReference type="InterPro" id="IPR036397">
    <property type="entry name" value="RNaseH_sf"/>
</dbReference>
<dbReference type="Proteomes" id="UP000070427">
    <property type="component" value="Unassembled WGS sequence"/>
</dbReference>
<dbReference type="InterPro" id="IPR012337">
    <property type="entry name" value="RNaseH-like_sf"/>
</dbReference>
<dbReference type="PANTHER" id="PTHR35004">
    <property type="entry name" value="TRANSPOSASE RV3428C-RELATED"/>
    <property type="match status" value="1"/>
</dbReference>
<name>A0A140KZJ4_9FIRM</name>
<dbReference type="InterPro" id="IPR047797">
    <property type="entry name" value="ISNCY_transpos"/>
</dbReference>
<organism evidence="2 3">
    <name type="scientific">Fervidicola ferrireducens</name>
    <dbReference type="NCBI Taxonomy" id="520764"/>
    <lineage>
        <taxon>Bacteria</taxon>
        <taxon>Bacillati</taxon>
        <taxon>Bacillota</taxon>
        <taxon>Clostridia</taxon>
        <taxon>Thermosediminibacterales</taxon>
        <taxon>Thermosediminibacteraceae</taxon>
        <taxon>Fervidicola</taxon>
    </lineage>
</organism>
<sequence>MSQEQLKRYTVIQKTLEGTITVKEAAEVLDLSARQVIRLRKGVKENGAAALIHKNQGRKPANTISDELKQKIINLKMSDIYKDANFKHFQELLERIENIKLSYSALYGILTGAGIKSPKKKRRFKPHRRRKRKPQMGLLIQMDGTPFDWLGDGNKYTLHGAIDDATGNIVGLYLTKNECLHGYFETIRYMILNFGIPVSIYSDAHAIFLSTKAGKLTIEEQLEGKVCNDTQFQRAMKELGVTTITARSPQAKGRVERLWNTLQSRLPVEFKIAGIKTIDEANEFLKSYIPMFNRIFSVEPQEAESAFRPLAAGLDLDCVLCIKQKRKVDNGGVFSFYGKQFKVIQKENQPSIPTRATVNVFISSITGVRVEYNGRIYETVPFVKPKKSAVADDPKETKSPYRPPDSHYYKYGQNLFKPVTFEESDREILEMLQEIFLGKYRKLA</sequence>
<feature type="domain" description="Integrase catalytic" evidence="1">
    <location>
        <begin position="130"/>
        <end position="317"/>
    </location>
</feature>
<dbReference type="PANTHER" id="PTHR35004:SF7">
    <property type="entry name" value="INTEGRASE PROTEIN"/>
    <property type="match status" value="1"/>
</dbReference>
<dbReference type="InterPro" id="IPR001584">
    <property type="entry name" value="Integrase_cat-core"/>
</dbReference>
<evidence type="ECO:0000259" key="1">
    <source>
        <dbReference type="PROSITE" id="PS50994"/>
    </source>
</evidence>
<dbReference type="OrthoDB" id="9794201at2"/>
<dbReference type="SUPFAM" id="SSF53098">
    <property type="entry name" value="Ribonuclease H-like"/>
    <property type="match status" value="1"/>
</dbReference>
<evidence type="ECO:0000313" key="3">
    <source>
        <dbReference type="Proteomes" id="UP000070427"/>
    </source>
</evidence>
<dbReference type="Gene3D" id="3.30.420.10">
    <property type="entry name" value="Ribonuclease H-like superfamily/Ribonuclease H"/>
    <property type="match status" value="1"/>
</dbReference>
<dbReference type="SUPFAM" id="SSF46689">
    <property type="entry name" value="Homeodomain-like"/>
    <property type="match status" value="1"/>
</dbReference>
<dbReference type="Pfam" id="PF13551">
    <property type="entry name" value="HTH_29"/>
    <property type="match status" value="1"/>
</dbReference>
<dbReference type="NCBIfam" id="NF033594">
    <property type="entry name" value="transpos_ISNCY_2"/>
    <property type="match status" value="1"/>
</dbReference>
<dbReference type="PATRIC" id="fig|520764.3.peg.2672"/>
<dbReference type="GO" id="GO:0003676">
    <property type="term" value="F:nucleic acid binding"/>
    <property type="evidence" value="ECO:0007669"/>
    <property type="project" value="InterPro"/>
</dbReference>
<dbReference type="PROSITE" id="PS50994">
    <property type="entry name" value="INTEGRASE"/>
    <property type="match status" value="1"/>
</dbReference>
<comment type="caution">
    <text evidence="2">The sequence shown here is derived from an EMBL/GenBank/DDBJ whole genome shotgun (WGS) entry which is preliminary data.</text>
</comment>
<dbReference type="EMBL" id="LOED01000076">
    <property type="protein sequence ID" value="KXG73719.1"/>
    <property type="molecule type" value="Genomic_DNA"/>
</dbReference>
<proteinExistence type="predicted"/>
<accession>A0A140KZJ4</accession>
<protein>
    <recommendedName>
        <fullName evidence="1">Integrase catalytic domain-containing protein</fullName>
    </recommendedName>
</protein>
<dbReference type="STRING" id="520764.AN618_24690"/>
<gene>
    <name evidence="2" type="ORF">AN618_24690</name>
</gene>
<dbReference type="GO" id="GO:0015074">
    <property type="term" value="P:DNA integration"/>
    <property type="evidence" value="ECO:0007669"/>
    <property type="project" value="InterPro"/>
</dbReference>
<reference evidence="2 3" key="1">
    <citation type="submission" date="2015-12" db="EMBL/GenBank/DDBJ databases">
        <title>Draft genome sequnece of Fervidicola ferrireducens strain Y170.</title>
        <authorList>
            <person name="Patel B.K."/>
        </authorList>
    </citation>
    <scope>NUCLEOTIDE SEQUENCE [LARGE SCALE GENOMIC DNA]</scope>
    <source>
        <strain evidence="2 3">Y170</strain>
    </source>
</reference>
<dbReference type="InParanoid" id="A0A140KZJ4"/>